<feature type="transmembrane region" description="Helical" evidence="1">
    <location>
        <begin position="34"/>
        <end position="51"/>
    </location>
</feature>
<reference evidence="3" key="1">
    <citation type="submission" date="2020-07" db="EMBL/GenBank/DDBJ databases">
        <title>Huge and variable diversity of episymbiotic CPR bacteria and DPANN archaea in groundwater ecosystems.</title>
        <authorList>
            <person name="He C.Y."/>
            <person name="Keren R."/>
            <person name="Whittaker M."/>
            <person name="Farag I.F."/>
            <person name="Doudna J."/>
            <person name="Cate J.H.D."/>
            <person name="Banfield J.F."/>
        </authorList>
    </citation>
    <scope>NUCLEOTIDE SEQUENCE</scope>
    <source>
        <strain evidence="3">NC_groundwater_1296_Ag_S-0.2um_52_80</strain>
    </source>
</reference>
<evidence type="ECO:0000256" key="1">
    <source>
        <dbReference type="SAM" id="Phobius"/>
    </source>
</evidence>
<gene>
    <name evidence="3" type="ORF">HY544_03165</name>
</gene>
<feature type="transmembrane region" description="Helical" evidence="1">
    <location>
        <begin position="177"/>
        <end position="196"/>
    </location>
</feature>
<feature type="transmembrane region" description="Helical" evidence="1">
    <location>
        <begin position="149"/>
        <end position="171"/>
    </location>
</feature>
<keyword evidence="1" id="KW-0812">Transmembrane</keyword>
<feature type="transmembrane region" description="Helical" evidence="1">
    <location>
        <begin position="117"/>
        <end position="137"/>
    </location>
</feature>
<evidence type="ECO:0000313" key="4">
    <source>
        <dbReference type="Proteomes" id="UP000732298"/>
    </source>
</evidence>
<dbReference type="Pfam" id="PF00892">
    <property type="entry name" value="EamA"/>
    <property type="match status" value="1"/>
</dbReference>
<comment type="caution">
    <text evidence="3">The sequence shown here is derived from an EMBL/GenBank/DDBJ whole genome shotgun (WGS) entry which is preliminary data.</text>
</comment>
<proteinExistence type="predicted"/>
<dbReference type="GO" id="GO:0016020">
    <property type="term" value="C:membrane"/>
    <property type="evidence" value="ECO:0007669"/>
    <property type="project" value="InterPro"/>
</dbReference>
<dbReference type="EMBL" id="JACQPB010000034">
    <property type="protein sequence ID" value="MBI4210478.1"/>
    <property type="molecule type" value="Genomic_DNA"/>
</dbReference>
<dbReference type="InterPro" id="IPR000620">
    <property type="entry name" value="EamA_dom"/>
</dbReference>
<dbReference type="AlphaFoldDB" id="A0A8T3YN85"/>
<name>A0A8T3YN85_9ARCH</name>
<feature type="transmembrane region" description="Helical" evidence="1">
    <location>
        <begin position="6"/>
        <end position="22"/>
    </location>
</feature>
<feature type="domain" description="EamA" evidence="2">
    <location>
        <begin position="148"/>
        <end position="282"/>
    </location>
</feature>
<dbReference type="SUPFAM" id="SSF103481">
    <property type="entry name" value="Multidrug resistance efflux transporter EmrE"/>
    <property type="match status" value="1"/>
</dbReference>
<sequence length="286" mass="29695">MSYAILAAFAVMLLWGAADYLIQKLCRIIGNLETLLLIDLTAAVLLLPLVLHDIASLTTASIPLMLTLGAIGWLSGIVSFEALRAGKLSVIDAVLVMELPFTIILGIMFFGDAIGTAQWALIAAVIAGTALVSLETLDARRIFGKVEKGAALALLAALIFAAMNFLTAAASRQASPAIAIWFPWTVSALLSGALLWRQKRLQAMPAKVASSMKLSAATALTAVLGWLLYAAAVSGGELSIITAITEGYVAVAVLLGVSANREKLARHQALAAAAVIAATIGLAMTA</sequence>
<accession>A0A8T3YN85</accession>
<protein>
    <submittedName>
        <fullName evidence="3">EamA family transporter</fullName>
    </submittedName>
</protein>
<keyword evidence="1" id="KW-1133">Transmembrane helix</keyword>
<evidence type="ECO:0000259" key="2">
    <source>
        <dbReference type="Pfam" id="PF00892"/>
    </source>
</evidence>
<feature type="transmembrane region" description="Helical" evidence="1">
    <location>
        <begin position="208"/>
        <end position="232"/>
    </location>
</feature>
<organism evidence="3 4">
    <name type="scientific">Candidatus Iainarchaeum sp</name>
    <dbReference type="NCBI Taxonomy" id="3101447"/>
    <lineage>
        <taxon>Archaea</taxon>
        <taxon>Candidatus Iainarchaeota</taxon>
        <taxon>Candidatus Iainarchaeia</taxon>
        <taxon>Candidatus Iainarchaeales</taxon>
        <taxon>Candidatus Iainarchaeaceae</taxon>
        <taxon>Candidatus Iainarchaeum</taxon>
    </lineage>
</organism>
<dbReference type="Gene3D" id="1.10.3730.20">
    <property type="match status" value="1"/>
</dbReference>
<feature type="transmembrane region" description="Helical" evidence="1">
    <location>
        <begin position="90"/>
        <end position="111"/>
    </location>
</feature>
<dbReference type="InterPro" id="IPR037185">
    <property type="entry name" value="EmrE-like"/>
</dbReference>
<dbReference type="Proteomes" id="UP000732298">
    <property type="component" value="Unassembled WGS sequence"/>
</dbReference>
<feature type="transmembrane region" description="Helical" evidence="1">
    <location>
        <begin position="57"/>
        <end position="78"/>
    </location>
</feature>
<keyword evidence="1" id="KW-0472">Membrane</keyword>
<feature type="transmembrane region" description="Helical" evidence="1">
    <location>
        <begin position="238"/>
        <end position="257"/>
    </location>
</feature>
<evidence type="ECO:0000313" key="3">
    <source>
        <dbReference type="EMBL" id="MBI4210478.1"/>
    </source>
</evidence>